<dbReference type="GO" id="GO:0008033">
    <property type="term" value="P:tRNA processing"/>
    <property type="evidence" value="ECO:0007669"/>
    <property type="project" value="UniProtKB-KW"/>
</dbReference>
<evidence type="ECO:0000256" key="3">
    <source>
        <dbReference type="ARBA" id="ARBA00022694"/>
    </source>
</evidence>
<keyword evidence="3" id="KW-0819">tRNA processing</keyword>
<evidence type="ECO:0000256" key="1">
    <source>
        <dbReference type="ARBA" id="ARBA00001946"/>
    </source>
</evidence>
<comment type="similarity">
    <text evidence="8">Belongs to the tRNA nucleotidyltransferase/poly(A) polymerase family.</text>
</comment>
<dbReference type="RefSeq" id="WP_188656806.1">
    <property type="nucleotide sequence ID" value="NZ_BMIH01000001.1"/>
</dbReference>
<evidence type="ECO:0000256" key="4">
    <source>
        <dbReference type="ARBA" id="ARBA00022695"/>
    </source>
</evidence>
<dbReference type="SUPFAM" id="SSF81891">
    <property type="entry name" value="Poly A polymerase C-terminal region-like"/>
    <property type="match status" value="1"/>
</dbReference>
<evidence type="ECO:0000313" key="12">
    <source>
        <dbReference type="Proteomes" id="UP000623067"/>
    </source>
</evidence>
<dbReference type="GO" id="GO:0046872">
    <property type="term" value="F:metal ion binding"/>
    <property type="evidence" value="ECO:0007669"/>
    <property type="project" value="UniProtKB-KW"/>
</dbReference>
<evidence type="ECO:0000259" key="10">
    <source>
        <dbReference type="Pfam" id="PF12627"/>
    </source>
</evidence>
<evidence type="ECO:0000256" key="5">
    <source>
        <dbReference type="ARBA" id="ARBA00022723"/>
    </source>
</evidence>
<dbReference type="GO" id="GO:0016779">
    <property type="term" value="F:nucleotidyltransferase activity"/>
    <property type="evidence" value="ECO:0007669"/>
    <property type="project" value="UniProtKB-KW"/>
</dbReference>
<keyword evidence="8" id="KW-0694">RNA-binding</keyword>
<feature type="domain" description="tRNA nucleotidyltransferase/poly(A) polymerase RNA and SrmB- binding" evidence="10">
    <location>
        <begin position="188"/>
        <end position="245"/>
    </location>
</feature>
<dbReference type="InterPro" id="IPR002646">
    <property type="entry name" value="PolA_pol_head_dom"/>
</dbReference>
<gene>
    <name evidence="11" type="ORF">GCM10011380_02500</name>
</gene>
<keyword evidence="7" id="KW-0460">Magnesium</keyword>
<keyword evidence="6" id="KW-0547">Nucleotide-binding</keyword>
<keyword evidence="5" id="KW-0479">Metal-binding</keyword>
<reference evidence="11" key="1">
    <citation type="journal article" date="2014" name="Int. J. Syst. Evol. Microbiol.">
        <title>Complete genome sequence of Corynebacterium casei LMG S-19264T (=DSM 44701T), isolated from a smear-ripened cheese.</title>
        <authorList>
            <consortium name="US DOE Joint Genome Institute (JGI-PGF)"/>
            <person name="Walter F."/>
            <person name="Albersmeier A."/>
            <person name="Kalinowski J."/>
            <person name="Ruckert C."/>
        </authorList>
    </citation>
    <scope>NUCLEOTIDE SEQUENCE</scope>
    <source>
        <strain evidence="11">CGMCC 1.15330</strain>
    </source>
</reference>
<dbReference type="GO" id="GO:0000049">
    <property type="term" value="F:tRNA binding"/>
    <property type="evidence" value="ECO:0007669"/>
    <property type="project" value="TreeGrafter"/>
</dbReference>
<dbReference type="Pfam" id="PF01743">
    <property type="entry name" value="PolyA_pol"/>
    <property type="match status" value="1"/>
</dbReference>
<dbReference type="AlphaFoldDB" id="A0A916SU23"/>
<dbReference type="SUPFAM" id="SSF81301">
    <property type="entry name" value="Nucleotidyltransferase"/>
    <property type="match status" value="1"/>
</dbReference>
<dbReference type="Gene3D" id="1.10.3090.10">
    <property type="entry name" value="cca-adding enzyme, domain 2"/>
    <property type="match status" value="1"/>
</dbReference>
<proteinExistence type="inferred from homology"/>
<dbReference type="Pfam" id="PF12627">
    <property type="entry name" value="PolyA_pol_RNAbd"/>
    <property type="match status" value="1"/>
</dbReference>
<organism evidence="11 12">
    <name type="scientific">Sphingomonas metalli</name>
    <dbReference type="NCBI Taxonomy" id="1779358"/>
    <lineage>
        <taxon>Bacteria</taxon>
        <taxon>Pseudomonadati</taxon>
        <taxon>Pseudomonadota</taxon>
        <taxon>Alphaproteobacteria</taxon>
        <taxon>Sphingomonadales</taxon>
        <taxon>Sphingomonadaceae</taxon>
        <taxon>Sphingomonas</taxon>
    </lineage>
</organism>
<dbReference type="GO" id="GO:0000166">
    <property type="term" value="F:nucleotide binding"/>
    <property type="evidence" value="ECO:0007669"/>
    <property type="project" value="UniProtKB-KW"/>
</dbReference>
<protein>
    <submittedName>
        <fullName evidence="11">Poly(A) polymerase</fullName>
    </submittedName>
</protein>
<evidence type="ECO:0000256" key="8">
    <source>
        <dbReference type="RuleBase" id="RU003953"/>
    </source>
</evidence>
<accession>A0A916SU23</accession>
<name>A0A916SU23_9SPHN</name>
<sequence length="397" mass="42316">MGLTDAVFLPAADWQRWPGLDRLADALGAGSGDARFVGGAVRDSLLGCPVADVDIATVHAPGAVIDRLRVASIRAVPTGIDHGTVTAIIDEGRPVEVTTLRRDVATDGRHATVAFTDDWREDAGRRDFTMNALYADPVTGAIHDYFGGLPDLAARRVRFIGDPLRRIAEDHLRILRFFRFHARFGDAIDAEGLAACVARANDLMALSRERIAAELLKLLVAPAAVPVMALMVEHGIWRAVLPEIDRSGAERLAALAEREGRAGVAPDPIRRLAALVPPDSAESIGARLKLSNAQRKRLIAATAGPGEEGPLALAYRAGVEGAIDRLLLAGEAPAQLRDWQPPRLPIGGGALVARGLDKGPAVARALREVESLWIAEGFPDAERVEALADEVAARLRG</sequence>
<dbReference type="PANTHER" id="PTHR46173">
    <property type="entry name" value="CCA TRNA NUCLEOTIDYLTRANSFERASE 1, MITOCHONDRIAL"/>
    <property type="match status" value="1"/>
</dbReference>
<dbReference type="EMBL" id="BMIH01000001">
    <property type="protein sequence ID" value="GGB16507.1"/>
    <property type="molecule type" value="Genomic_DNA"/>
</dbReference>
<keyword evidence="12" id="KW-1185">Reference proteome</keyword>
<dbReference type="Gene3D" id="3.30.460.10">
    <property type="entry name" value="Beta Polymerase, domain 2"/>
    <property type="match status" value="1"/>
</dbReference>
<evidence type="ECO:0000256" key="7">
    <source>
        <dbReference type="ARBA" id="ARBA00022842"/>
    </source>
</evidence>
<evidence type="ECO:0000256" key="6">
    <source>
        <dbReference type="ARBA" id="ARBA00022741"/>
    </source>
</evidence>
<reference evidence="11" key="2">
    <citation type="submission" date="2020-09" db="EMBL/GenBank/DDBJ databases">
        <authorList>
            <person name="Sun Q."/>
            <person name="Zhou Y."/>
        </authorList>
    </citation>
    <scope>NUCLEOTIDE SEQUENCE</scope>
    <source>
        <strain evidence="11">CGMCC 1.15330</strain>
    </source>
</reference>
<evidence type="ECO:0000313" key="11">
    <source>
        <dbReference type="EMBL" id="GGB16507.1"/>
    </source>
</evidence>
<dbReference type="InterPro" id="IPR050264">
    <property type="entry name" value="Bact_CCA-adding_enz_type3_sf"/>
</dbReference>
<dbReference type="PANTHER" id="PTHR46173:SF1">
    <property type="entry name" value="CCA TRNA NUCLEOTIDYLTRANSFERASE 1, MITOCHONDRIAL"/>
    <property type="match status" value="1"/>
</dbReference>
<dbReference type="CDD" id="cd05398">
    <property type="entry name" value="NT_ClassII-CCAase"/>
    <property type="match status" value="1"/>
</dbReference>
<comment type="cofactor">
    <cofactor evidence="1">
        <name>Mg(2+)</name>
        <dbReference type="ChEBI" id="CHEBI:18420"/>
    </cofactor>
</comment>
<keyword evidence="2 8" id="KW-0808">Transferase</keyword>
<feature type="domain" description="Poly A polymerase head" evidence="9">
    <location>
        <begin position="34"/>
        <end position="158"/>
    </location>
</feature>
<dbReference type="InterPro" id="IPR032828">
    <property type="entry name" value="PolyA_RNA-bd"/>
</dbReference>
<evidence type="ECO:0000259" key="9">
    <source>
        <dbReference type="Pfam" id="PF01743"/>
    </source>
</evidence>
<dbReference type="Proteomes" id="UP000623067">
    <property type="component" value="Unassembled WGS sequence"/>
</dbReference>
<comment type="caution">
    <text evidence="11">The sequence shown here is derived from an EMBL/GenBank/DDBJ whole genome shotgun (WGS) entry which is preliminary data.</text>
</comment>
<dbReference type="InterPro" id="IPR043519">
    <property type="entry name" value="NT_sf"/>
</dbReference>
<evidence type="ECO:0000256" key="2">
    <source>
        <dbReference type="ARBA" id="ARBA00022679"/>
    </source>
</evidence>
<keyword evidence="4" id="KW-0548">Nucleotidyltransferase</keyword>